<reference evidence="7 8" key="1">
    <citation type="submission" date="2016-11" db="EMBL/GenBank/DDBJ databases">
        <title>Comparison of Traditional DNA-DNA Hybridization with In Silico Genomic Analysis.</title>
        <authorList>
            <person name="Nicholson A.C."/>
            <person name="Sammons S."/>
            <person name="Humrighouse B.W."/>
            <person name="Graziano J."/>
            <person name="Lasker B."/>
            <person name="Whitney A.M."/>
            <person name="Mcquiston J.R."/>
        </authorList>
    </citation>
    <scope>NUCLEOTIDE SEQUENCE [LARGE SCALE GENOMIC DNA]</scope>
    <source>
        <strain evidence="7 8">H2381</strain>
    </source>
</reference>
<gene>
    <name evidence="7" type="ORF">CDV52_12980</name>
</gene>
<organism evidence="7 8">
    <name type="scientific">Haematobacter missouriensis</name>
    <dbReference type="NCBI Taxonomy" id="366616"/>
    <lineage>
        <taxon>Bacteria</taxon>
        <taxon>Pseudomonadati</taxon>
        <taxon>Pseudomonadota</taxon>
        <taxon>Alphaproteobacteria</taxon>
        <taxon>Rhodobacterales</taxon>
        <taxon>Paracoccaceae</taxon>
        <taxon>Haematobacter</taxon>
    </lineage>
</organism>
<dbReference type="STRING" id="366616.CG51_12000"/>
<dbReference type="Proteomes" id="UP000196640">
    <property type="component" value="Unassembled WGS sequence"/>
</dbReference>
<dbReference type="CDD" id="cd17477">
    <property type="entry name" value="MFS_YcaD_like"/>
    <property type="match status" value="1"/>
</dbReference>
<dbReference type="InterPro" id="IPR047200">
    <property type="entry name" value="MFS_YcaD-like"/>
</dbReference>
<keyword evidence="3 5" id="KW-0472">Membrane</keyword>
<feature type="transmembrane region" description="Helical" evidence="5">
    <location>
        <begin position="367"/>
        <end position="389"/>
    </location>
</feature>
<evidence type="ECO:0000256" key="2">
    <source>
        <dbReference type="ARBA" id="ARBA00022989"/>
    </source>
</evidence>
<feature type="transmembrane region" description="Helical" evidence="5">
    <location>
        <begin position="146"/>
        <end position="169"/>
    </location>
</feature>
<feature type="region of interest" description="Disordered" evidence="4">
    <location>
        <begin position="432"/>
        <end position="454"/>
    </location>
</feature>
<dbReference type="GO" id="GO:0005886">
    <property type="term" value="C:plasma membrane"/>
    <property type="evidence" value="ECO:0007669"/>
    <property type="project" value="TreeGrafter"/>
</dbReference>
<dbReference type="Pfam" id="PF07690">
    <property type="entry name" value="MFS_1"/>
    <property type="match status" value="1"/>
</dbReference>
<dbReference type="Gene3D" id="1.20.1250.20">
    <property type="entry name" value="MFS general substrate transporter like domains"/>
    <property type="match status" value="2"/>
</dbReference>
<sequence length="454" mass="47719">MLSITTLRRRSPLGSFNRILVTVGATIIGISIVQLANGYLGTLVSMRTASEGFAPLMAGLVLAAYYGGYTIGAATVSGVLQRVGHIRMFAALAGLVAASVSLQPVFTSPEAWIAIRLLTGIGCAGLFVTAESWLNASTTQQNRGTIFAIYMVATYATFGLGQFVLTLPAPGGYELFSLAAALFCIALLPVSLTRRIPPTLTPGPRLSLRELQHVAPVAFVGCAVSGLISASFFSLMPAEAQAAGATTEQVSRLMATAIFGGLAFQIPVGAVSDRFDRRIVAAVLAGVLAILCLGMILVPPGGWPRLVLTFLFGGFMATIYPVSVSHANDRVDPDKVVSVSGQLILINGTASFVGPLLGAWLRGIGGITFVFAYMATAAVLFIAFTLWRVRDVAPAERRERPFVILTERVGQQFAHAPDSDALPDGVAAEAALAETDAEEAAREPEPSQKEQSES</sequence>
<feature type="transmembrane region" description="Helical" evidence="5">
    <location>
        <begin position="112"/>
        <end position="134"/>
    </location>
</feature>
<dbReference type="AlphaFoldDB" id="A0A212AN11"/>
<evidence type="ECO:0000313" key="7">
    <source>
        <dbReference type="EMBL" id="OWJ82900.1"/>
    </source>
</evidence>
<feature type="transmembrane region" description="Helical" evidence="5">
    <location>
        <begin position="214"/>
        <end position="233"/>
    </location>
</feature>
<feature type="compositionally biased region" description="Basic and acidic residues" evidence="4">
    <location>
        <begin position="439"/>
        <end position="454"/>
    </location>
</feature>
<dbReference type="InterPro" id="IPR011701">
    <property type="entry name" value="MFS"/>
</dbReference>
<feature type="transmembrane region" description="Helical" evidence="5">
    <location>
        <begin position="303"/>
        <end position="322"/>
    </location>
</feature>
<dbReference type="InterPro" id="IPR036259">
    <property type="entry name" value="MFS_trans_sf"/>
</dbReference>
<feature type="transmembrane region" description="Helical" evidence="5">
    <location>
        <begin position="88"/>
        <end position="106"/>
    </location>
</feature>
<feature type="transmembrane region" description="Helical" evidence="5">
    <location>
        <begin position="175"/>
        <end position="193"/>
    </location>
</feature>
<dbReference type="SUPFAM" id="SSF103473">
    <property type="entry name" value="MFS general substrate transporter"/>
    <property type="match status" value="1"/>
</dbReference>
<keyword evidence="1 5" id="KW-0812">Transmembrane</keyword>
<feature type="transmembrane region" description="Helical" evidence="5">
    <location>
        <begin position="343"/>
        <end position="361"/>
    </location>
</feature>
<feature type="transmembrane region" description="Helical" evidence="5">
    <location>
        <begin position="253"/>
        <end position="272"/>
    </location>
</feature>
<evidence type="ECO:0000256" key="3">
    <source>
        <dbReference type="ARBA" id="ARBA00023136"/>
    </source>
</evidence>
<feature type="transmembrane region" description="Helical" evidence="5">
    <location>
        <begin position="20"/>
        <end position="40"/>
    </location>
</feature>
<dbReference type="GO" id="GO:0022857">
    <property type="term" value="F:transmembrane transporter activity"/>
    <property type="evidence" value="ECO:0007669"/>
    <property type="project" value="InterPro"/>
</dbReference>
<dbReference type="PANTHER" id="PTHR23521">
    <property type="entry name" value="TRANSPORTER MFS SUPERFAMILY"/>
    <property type="match status" value="1"/>
</dbReference>
<feature type="domain" description="Major facilitator superfamily (MFS) profile" evidence="6">
    <location>
        <begin position="17"/>
        <end position="390"/>
    </location>
</feature>
<dbReference type="PROSITE" id="PS50850">
    <property type="entry name" value="MFS"/>
    <property type="match status" value="1"/>
</dbReference>
<dbReference type="EMBL" id="NIPX01000023">
    <property type="protein sequence ID" value="OWJ82900.1"/>
    <property type="molecule type" value="Genomic_DNA"/>
</dbReference>
<feature type="transmembrane region" description="Helical" evidence="5">
    <location>
        <begin position="52"/>
        <end position="76"/>
    </location>
</feature>
<accession>A0A212AN11</accession>
<evidence type="ECO:0000259" key="6">
    <source>
        <dbReference type="PROSITE" id="PS50850"/>
    </source>
</evidence>
<comment type="caution">
    <text evidence="7">The sequence shown here is derived from an EMBL/GenBank/DDBJ whole genome shotgun (WGS) entry which is preliminary data.</text>
</comment>
<keyword evidence="2 5" id="KW-1133">Transmembrane helix</keyword>
<evidence type="ECO:0000256" key="4">
    <source>
        <dbReference type="SAM" id="MobiDB-lite"/>
    </source>
</evidence>
<proteinExistence type="predicted"/>
<feature type="transmembrane region" description="Helical" evidence="5">
    <location>
        <begin position="279"/>
        <end position="297"/>
    </location>
</feature>
<evidence type="ECO:0000313" key="8">
    <source>
        <dbReference type="Proteomes" id="UP000196640"/>
    </source>
</evidence>
<evidence type="ECO:0000256" key="5">
    <source>
        <dbReference type="SAM" id="Phobius"/>
    </source>
</evidence>
<protein>
    <submittedName>
        <fullName evidence="7">MFS transporter</fullName>
    </submittedName>
</protein>
<name>A0A212AN11_9RHOB</name>
<dbReference type="PANTHER" id="PTHR23521:SF3">
    <property type="entry name" value="MFS TRANSPORTER"/>
    <property type="match status" value="1"/>
</dbReference>
<dbReference type="InterPro" id="IPR020846">
    <property type="entry name" value="MFS_dom"/>
</dbReference>
<evidence type="ECO:0000256" key="1">
    <source>
        <dbReference type="ARBA" id="ARBA00022692"/>
    </source>
</evidence>